<evidence type="ECO:0000313" key="1">
    <source>
        <dbReference type="Ensembl" id="ENSPKIP00000015598.1"/>
    </source>
</evidence>
<dbReference type="InterPro" id="IPR002423">
    <property type="entry name" value="Cpn60/GroEL/TCP-1"/>
</dbReference>
<dbReference type="Proteomes" id="UP000261540">
    <property type="component" value="Unplaced"/>
</dbReference>
<dbReference type="SUPFAM" id="SSF52029">
    <property type="entry name" value="GroEL apical domain-like"/>
    <property type="match status" value="1"/>
</dbReference>
<dbReference type="GeneTree" id="ENSGT00390000008984"/>
<dbReference type="STRING" id="1676925.ENSPKIP00000015598"/>
<dbReference type="GO" id="GO:0005524">
    <property type="term" value="F:ATP binding"/>
    <property type="evidence" value="ECO:0007669"/>
    <property type="project" value="InterPro"/>
</dbReference>
<dbReference type="InterPro" id="IPR027409">
    <property type="entry name" value="GroEL-like_apical_dom_sf"/>
</dbReference>
<dbReference type="InterPro" id="IPR027413">
    <property type="entry name" value="GROEL-like_equatorial_sf"/>
</dbReference>
<dbReference type="Gene3D" id="3.50.7.10">
    <property type="entry name" value="GroEL"/>
    <property type="match status" value="1"/>
</dbReference>
<keyword evidence="2" id="KW-1185">Reference proteome</keyword>
<dbReference type="PANTHER" id="PTHR46883:SF1">
    <property type="entry name" value="BARDET-BIEDL SYNDROME 12 PROTEIN"/>
    <property type="match status" value="1"/>
</dbReference>
<dbReference type="Pfam" id="PF00118">
    <property type="entry name" value="Cpn60_TCP1"/>
    <property type="match status" value="1"/>
</dbReference>
<protein>
    <submittedName>
        <fullName evidence="1">Bardet-Biedl syndrome 12</fullName>
    </submittedName>
</protein>
<reference evidence="1" key="2">
    <citation type="submission" date="2025-09" db="UniProtKB">
        <authorList>
            <consortium name="Ensembl"/>
        </authorList>
    </citation>
    <scope>IDENTIFICATION</scope>
</reference>
<name>A0A3B3RB50_9TELE</name>
<sequence length="671" mass="73071">MSVYGCRVVHRQRHEGLQQLVTLAGSARSFLGPDKRYKFVVDEDDGGSSLVCSPLRLLESMDTGCAAVQLLLETVQAHLKSFHMGTVTLVFMVGAWSSAALECLREGIPVHDVVSSMTEGLELCSEACQMSCVSLKEVVRLVGCGPRRQGNSTVASAQGSERVSNGSQIISVATCFSHLPAQGVSKSRCLAGRSCQDNKFPTMIRHNLKLRHSRHFSQNEETTGTEVGCKRSIESSFLPRHNFEYQDIAFLANTVCHGSDSLMKLVTEASRIQTENARCGDFSKCVFDVSKLVTCLLPGFSEECSCVASGLVTFASVEQASIVDRLKDQNLHVALIGGDLSEKYRHLGYNKPSDIRNIGVSLNPMKPSRGDKWVADVSEMLLRLKVNVLLVNGVVSEDLAEACFRHNILIIERVRPEVLKDFAKATGAIPVTYATQLCELCVGGGVQVTFWGGPGRRRSKRHRAVGVKIGAMGSALVTVVIASAVQAKLQALEDRFWGCAYRLHHALLDGKLLPGAGVTEMLCVKHLLKAAEDNVKQEHDSGMGSTYASRGHSPYRSIVLQRMSRGWVDYVAMLMSSTGKCSSELEACTVLGQELRPEASRSTRLSGFWEQPSGQGIGDGQTAAIYDNVTVKLEAWRRALDLVLTVLQTDVEIITGISSTDVQGLEDFLLL</sequence>
<dbReference type="AlphaFoldDB" id="A0A3B3RB50"/>
<dbReference type="Ensembl" id="ENSPKIT00000040067.1">
    <property type="protein sequence ID" value="ENSPKIP00000015598.1"/>
    <property type="gene ID" value="ENSPKIG00000002258.1"/>
</dbReference>
<dbReference type="Gene3D" id="1.10.560.10">
    <property type="entry name" value="GroEL-like equatorial domain"/>
    <property type="match status" value="1"/>
</dbReference>
<evidence type="ECO:0000313" key="2">
    <source>
        <dbReference type="Proteomes" id="UP000261540"/>
    </source>
</evidence>
<reference evidence="1" key="1">
    <citation type="submission" date="2025-08" db="UniProtKB">
        <authorList>
            <consortium name="Ensembl"/>
        </authorList>
    </citation>
    <scope>IDENTIFICATION</scope>
</reference>
<proteinExistence type="predicted"/>
<dbReference type="GO" id="GO:0051131">
    <property type="term" value="P:chaperone-mediated protein complex assembly"/>
    <property type="evidence" value="ECO:0007669"/>
    <property type="project" value="InterPro"/>
</dbReference>
<dbReference type="GO" id="GO:0045494">
    <property type="term" value="P:photoreceptor cell maintenance"/>
    <property type="evidence" value="ECO:0007669"/>
    <property type="project" value="TreeGrafter"/>
</dbReference>
<organism evidence="1 2">
    <name type="scientific">Paramormyrops kingsleyae</name>
    <dbReference type="NCBI Taxonomy" id="1676925"/>
    <lineage>
        <taxon>Eukaryota</taxon>
        <taxon>Metazoa</taxon>
        <taxon>Chordata</taxon>
        <taxon>Craniata</taxon>
        <taxon>Vertebrata</taxon>
        <taxon>Euteleostomi</taxon>
        <taxon>Actinopterygii</taxon>
        <taxon>Neopterygii</taxon>
        <taxon>Teleostei</taxon>
        <taxon>Osteoglossocephala</taxon>
        <taxon>Osteoglossomorpha</taxon>
        <taxon>Osteoglossiformes</taxon>
        <taxon>Mormyridae</taxon>
        <taxon>Paramormyrops</taxon>
    </lineage>
</organism>
<dbReference type="InterPro" id="IPR042984">
    <property type="entry name" value="BBS12"/>
</dbReference>
<dbReference type="GO" id="GO:0060027">
    <property type="term" value="P:convergent extension involved in gastrulation"/>
    <property type="evidence" value="ECO:0007669"/>
    <property type="project" value="Ensembl"/>
</dbReference>
<accession>A0A3B3RB50</accession>
<dbReference type="PANTHER" id="PTHR46883">
    <property type="entry name" value="BARDET-BIEDL SYNDROME 12 PROTEIN"/>
    <property type="match status" value="1"/>
</dbReference>
<dbReference type="SUPFAM" id="SSF48592">
    <property type="entry name" value="GroEL equatorial domain-like"/>
    <property type="match status" value="1"/>
</dbReference>
<dbReference type="OrthoDB" id="10037098at2759"/>